<dbReference type="InterPro" id="IPR005151">
    <property type="entry name" value="Tail-specific_protease"/>
</dbReference>
<dbReference type="PANTHER" id="PTHR32060">
    <property type="entry name" value="TAIL-SPECIFIC PROTEASE"/>
    <property type="match status" value="1"/>
</dbReference>
<dbReference type="EMBL" id="WWEO01000045">
    <property type="protein sequence ID" value="NCD71758.1"/>
    <property type="molecule type" value="Genomic_DNA"/>
</dbReference>
<dbReference type="PANTHER" id="PTHR32060:SF30">
    <property type="entry name" value="CARBOXY-TERMINAL PROCESSING PROTEASE CTPA"/>
    <property type="match status" value="1"/>
</dbReference>
<dbReference type="InterPro" id="IPR029045">
    <property type="entry name" value="ClpP/crotonase-like_dom_sf"/>
</dbReference>
<accession>A0A965ZKM2</accession>
<feature type="chain" id="PRO_5037215093" description="PDZ domain-containing protein" evidence="1">
    <location>
        <begin position="17"/>
        <end position="501"/>
    </location>
</feature>
<dbReference type="SMART" id="SM00245">
    <property type="entry name" value="TSPc"/>
    <property type="match status" value="1"/>
</dbReference>
<protein>
    <recommendedName>
        <fullName evidence="6">PDZ domain-containing protein</fullName>
    </recommendedName>
</protein>
<dbReference type="RefSeq" id="WP_166587739.1">
    <property type="nucleotide sequence ID" value="NZ_WWEO01000045.1"/>
</dbReference>
<keyword evidence="5" id="KW-1185">Reference proteome</keyword>
<dbReference type="GO" id="GO:0007165">
    <property type="term" value="P:signal transduction"/>
    <property type="evidence" value="ECO:0007669"/>
    <property type="project" value="TreeGrafter"/>
</dbReference>
<feature type="domain" description="PDZ" evidence="2">
    <location>
        <begin position="130"/>
        <end position="206"/>
    </location>
</feature>
<evidence type="ECO:0000313" key="5">
    <source>
        <dbReference type="Proteomes" id="UP000638732"/>
    </source>
</evidence>
<dbReference type="SUPFAM" id="SSF50156">
    <property type="entry name" value="PDZ domain-like"/>
    <property type="match status" value="1"/>
</dbReference>
<evidence type="ECO:0000313" key="4">
    <source>
        <dbReference type="EMBL" id="NCD71758.1"/>
    </source>
</evidence>
<keyword evidence="1" id="KW-0732">Signal</keyword>
<feature type="signal peptide" evidence="1">
    <location>
        <begin position="1"/>
        <end position="16"/>
    </location>
</feature>
<dbReference type="SUPFAM" id="SSF52096">
    <property type="entry name" value="ClpP/crotonase"/>
    <property type="match status" value="1"/>
</dbReference>
<dbReference type="SMART" id="SM00228">
    <property type="entry name" value="PDZ"/>
    <property type="match status" value="1"/>
</dbReference>
<dbReference type="InterPro" id="IPR036034">
    <property type="entry name" value="PDZ_sf"/>
</dbReference>
<dbReference type="AlphaFoldDB" id="A0A965ZKM2"/>
<reference evidence="4" key="2">
    <citation type="submission" date="2020-10" db="EMBL/GenBank/DDBJ databases">
        <title>Mucilaginibacter sp. nov., isolated from soil.</title>
        <authorList>
            <person name="Jeon C.O."/>
        </authorList>
    </citation>
    <scope>NUCLEOTIDE SEQUENCE</scope>
    <source>
        <strain evidence="4">R11</strain>
    </source>
</reference>
<sequence length="501" mass="54173">MKKLLLIALLGLVVFAESCKKDKTTDTPTPTTGSTYDLVRDSVFLYAKEAYYWYDALPTYSVFNPRSFTGTDDLAGLTKEVNAISQYKINPATGKPYEAVLNSDGTVSGSAKYSFIDEGETSTRLSAVTGDFGFVPIYYNTADNLVVKYVNIGSPADKAGIKRGYKITKINGNTSFAYDNGGTNTQFVVNAYSNSSSITMTLQRPDATTFDVSLTAAVYTVNPIITSKVVDLGNGKKVGYIVFNSFVAASNADPLLDAVFATFKSNNITDLIVDLRYDGGGYVETSEYLANLIAPASASGKLMYNTYYNTTLANGKGTLPQIKGYDFSVKGNAVNFGASHPLNLTRVFFLVSGSTASASELTINNLRPYMNVQLVGRTTYGKPVGFFAIKINKYSLYIPEFETKNGSDQGGYYTGMVPASTDYPGFVTYDDLSKDFGDVTENMLAVTLGYIKNGTYKASSVSIQSLVQTNALTADQQSVVAGKFDNDTFKGMIAKPLVKKK</sequence>
<dbReference type="Pfam" id="PF03572">
    <property type="entry name" value="Peptidase_S41"/>
    <property type="match status" value="1"/>
</dbReference>
<name>A0A965ZKM2_9SPHI</name>
<dbReference type="Proteomes" id="UP000638732">
    <property type="component" value="Unassembled WGS sequence"/>
</dbReference>
<dbReference type="Gene3D" id="3.90.226.10">
    <property type="entry name" value="2-enoyl-CoA Hydratase, Chain A, domain 1"/>
    <property type="match status" value="1"/>
</dbReference>
<evidence type="ECO:0008006" key="6">
    <source>
        <dbReference type="Google" id="ProtNLM"/>
    </source>
</evidence>
<dbReference type="CDD" id="cd07561">
    <property type="entry name" value="Peptidase_S41_CPP_like"/>
    <property type="match status" value="1"/>
</dbReference>
<reference evidence="4" key="1">
    <citation type="submission" date="2020-01" db="EMBL/GenBank/DDBJ databases">
        <authorList>
            <person name="Seo Y.L."/>
        </authorList>
    </citation>
    <scope>NUCLEOTIDE SEQUENCE</scope>
    <source>
        <strain evidence="4">R11</strain>
    </source>
</reference>
<dbReference type="GO" id="GO:0004175">
    <property type="term" value="F:endopeptidase activity"/>
    <property type="evidence" value="ECO:0007669"/>
    <property type="project" value="TreeGrafter"/>
</dbReference>
<feature type="domain" description="Tail specific protease" evidence="3">
    <location>
        <begin position="195"/>
        <end position="423"/>
    </location>
</feature>
<evidence type="ECO:0000256" key="1">
    <source>
        <dbReference type="SAM" id="SignalP"/>
    </source>
</evidence>
<dbReference type="GO" id="GO:0006508">
    <property type="term" value="P:proteolysis"/>
    <property type="evidence" value="ECO:0007669"/>
    <property type="project" value="InterPro"/>
</dbReference>
<comment type="caution">
    <text evidence="4">The sequence shown here is derived from an EMBL/GenBank/DDBJ whole genome shotgun (WGS) entry which is preliminary data.</text>
</comment>
<organism evidence="4 5">
    <name type="scientific">Mucilaginibacter agri</name>
    <dbReference type="NCBI Taxonomy" id="2695265"/>
    <lineage>
        <taxon>Bacteria</taxon>
        <taxon>Pseudomonadati</taxon>
        <taxon>Bacteroidota</taxon>
        <taxon>Sphingobacteriia</taxon>
        <taxon>Sphingobacteriales</taxon>
        <taxon>Sphingobacteriaceae</taxon>
        <taxon>Mucilaginibacter</taxon>
    </lineage>
</organism>
<proteinExistence type="predicted"/>
<dbReference type="Gene3D" id="3.30.750.170">
    <property type="match status" value="1"/>
</dbReference>
<evidence type="ECO:0000259" key="2">
    <source>
        <dbReference type="SMART" id="SM00228"/>
    </source>
</evidence>
<dbReference type="GO" id="GO:0008236">
    <property type="term" value="F:serine-type peptidase activity"/>
    <property type="evidence" value="ECO:0007669"/>
    <property type="project" value="InterPro"/>
</dbReference>
<dbReference type="InterPro" id="IPR001478">
    <property type="entry name" value="PDZ"/>
</dbReference>
<evidence type="ECO:0000259" key="3">
    <source>
        <dbReference type="SMART" id="SM00245"/>
    </source>
</evidence>
<dbReference type="GO" id="GO:0030288">
    <property type="term" value="C:outer membrane-bounded periplasmic space"/>
    <property type="evidence" value="ECO:0007669"/>
    <property type="project" value="TreeGrafter"/>
</dbReference>
<gene>
    <name evidence="4" type="ORF">GSY63_20505</name>
</gene>
<dbReference type="Gene3D" id="2.30.42.10">
    <property type="match status" value="1"/>
</dbReference>